<keyword evidence="5" id="KW-1185">Reference proteome</keyword>
<protein>
    <recommendedName>
        <fullName evidence="3">SAC domain-containing protein</fullName>
    </recommendedName>
</protein>
<feature type="region of interest" description="Disordered" evidence="1">
    <location>
        <begin position="164"/>
        <end position="218"/>
    </location>
</feature>
<dbReference type="GO" id="GO:0043812">
    <property type="term" value="F:phosphatidylinositol-4-phosphate phosphatase activity"/>
    <property type="evidence" value="ECO:0007669"/>
    <property type="project" value="TreeGrafter"/>
</dbReference>
<dbReference type="InterPro" id="IPR002013">
    <property type="entry name" value="SAC_dom"/>
</dbReference>
<evidence type="ECO:0000256" key="2">
    <source>
        <dbReference type="SAM" id="Phobius"/>
    </source>
</evidence>
<keyword evidence="2" id="KW-0472">Membrane</keyword>
<dbReference type="Pfam" id="PF02383">
    <property type="entry name" value="Syja_N"/>
    <property type="match status" value="1"/>
</dbReference>
<evidence type="ECO:0000256" key="1">
    <source>
        <dbReference type="SAM" id="MobiDB-lite"/>
    </source>
</evidence>
<proteinExistence type="predicted"/>
<evidence type="ECO:0000313" key="4">
    <source>
        <dbReference type="EMBL" id="GET92942.1"/>
    </source>
</evidence>
<feature type="compositionally biased region" description="Acidic residues" evidence="1">
    <location>
        <begin position="201"/>
        <end position="213"/>
    </location>
</feature>
<dbReference type="Proteomes" id="UP000419144">
    <property type="component" value="Unassembled WGS sequence"/>
</dbReference>
<dbReference type="OrthoDB" id="405996at2759"/>
<feature type="compositionally biased region" description="Basic and acidic residues" evidence="1">
    <location>
        <begin position="171"/>
        <end position="191"/>
    </location>
</feature>
<feature type="domain" description="SAC" evidence="3">
    <location>
        <begin position="470"/>
        <end position="863"/>
    </location>
</feature>
<dbReference type="EMBL" id="BLBS01000056">
    <property type="protein sequence ID" value="GET92942.1"/>
    <property type="molecule type" value="Genomic_DNA"/>
</dbReference>
<dbReference type="GO" id="GO:0005783">
    <property type="term" value="C:endoplasmic reticulum"/>
    <property type="evidence" value="ECO:0007669"/>
    <property type="project" value="TreeGrafter"/>
</dbReference>
<keyword evidence="2" id="KW-1133">Transmembrane helix</keyword>
<dbReference type="PANTHER" id="PTHR45662:SF2">
    <property type="entry name" value="PHOSPHATIDYLINOSITOL-3-PHOSPHATASE SAC1"/>
    <property type="match status" value="1"/>
</dbReference>
<evidence type="ECO:0000313" key="5">
    <source>
        <dbReference type="Proteomes" id="UP000419144"/>
    </source>
</evidence>
<evidence type="ECO:0000259" key="3">
    <source>
        <dbReference type="PROSITE" id="PS50275"/>
    </source>
</evidence>
<feature type="transmembrane region" description="Helical" evidence="2">
    <location>
        <begin position="938"/>
        <end position="954"/>
    </location>
</feature>
<reference evidence="4" key="1">
    <citation type="submission" date="2019-11" db="EMBL/GenBank/DDBJ databases">
        <title>Leishmania tarentolae CDS.</title>
        <authorList>
            <person name="Goto Y."/>
            <person name="Yamagishi J."/>
        </authorList>
    </citation>
    <scope>NUCLEOTIDE SEQUENCE [LARGE SCALE GENOMIC DNA]</scope>
    <source>
        <strain evidence="4">Parrot Tar II</strain>
    </source>
</reference>
<dbReference type="PROSITE" id="PS50275">
    <property type="entry name" value="SAC"/>
    <property type="match status" value="1"/>
</dbReference>
<feature type="transmembrane region" description="Helical" evidence="2">
    <location>
        <begin position="966"/>
        <end position="986"/>
    </location>
</feature>
<accession>A0A640KTV1</accession>
<feature type="region of interest" description="Disordered" evidence="1">
    <location>
        <begin position="314"/>
        <end position="353"/>
    </location>
</feature>
<dbReference type="GO" id="GO:0046856">
    <property type="term" value="P:phosphatidylinositol dephosphorylation"/>
    <property type="evidence" value="ECO:0007669"/>
    <property type="project" value="TreeGrafter"/>
</dbReference>
<dbReference type="AlphaFoldDB" id="A0A640KTV1"/>
<comment type="caution">
    <text evidence="4">The sequence shown here is derived from an EMBL/GenBank/DDBJ whole genome shotgun (WGS) entry which is preliminary data.</text>
</comment>
<keyword evidence="2" id="KW-0812">Transmembrane</keyword>
<dbReference type="VEuPathDB" id="TriTrypDB:LtaPh_3542700"/>
<dbReference type="PANTHER" id="PTHR45662">
    <property type="entry name" value="PHOSPHATIDYLINOSITIDE PHOSPHATASE SAC1"/>
    <property type="match status" value="1"/>
</dbReference>
<name>A0A640KTV1_LEITA</name>
<organism evidence="4 5">
    <name type="scientific">Leishmania tarentolae</name>
    <name type="common">Sauroleishmania tarentolae</name>
    <dbReference type="NCBI Taxonomy" id="5689"/>
    <lineage>
        <taxon>Eukaryota</taxon>
        <taxon>Discoba</taxon>
        <taxon>Euglenozoa</taxon>
        <taxon>Kinetoplastea</taxon>
        <taxon>Metakinetoplastina</taxon>
        <taxon>Trypanosomatida</taxon>
        <taxon>Trypanosomatidae</taxon>
        <taxon>Leishmaniinae</taxon>
        <taxon>Leishmania</taxon>
        <taxon>lizard Leishmania</taxon>
    </lineage>
</organism>
<gene>
    <name evidence="4" type="ORF">LtaPh_3542700</name>
</gene>
<sequence>MSRSTWLHGGRILFNASRVYYLPDEPCLPPLRWMPERQRFEYLNNENDEDVSLRASLLELAEVCSQLYQLQPLQQQLPAASLNGYLPCEALYGVLPLGAASNSALLYVTEKEFVCTLCVGGAKHDVFAVRGMQWLFLPCATSALSGRRQSGRLERYNCGSLRSGNRNDGGSAEKLDDTDGDAGSERYEHHLRNSSKSDSTSETDEEADDDDAETGSYVMQRLPTKTLNDYLAVLNRFCESINIEKGGHRARTSAAAVHNADAHDEVEESATQLPGIVGPANRFSYLYYSPTLDLSADPVHLLALITHSAHPHVEDGTASTGAGAVGDATNGLLSSNTHREGGRTATDSSDELRLSKRALQNAASHLWEERRAAALTRQLYQWNGPLMGDAFALPTLAVLREEYARGRAEASKDLPTPEESKHEPWRCVCADELLRDELAQHQQRGSHGSGGVSLPASTMPVTSFSSLPLYLPSYIRGLVAQTAASPSVRMTLVTRMCCRWAGTRYNRRGLEPGHSGVVANMAMTSLWVTPQSPRNATPSKENNEAASGARRFAVYSMLRGSVPRRWEQPANLSLKPTIKIAPVGNAAEELGRHVRLLKQCLPQLHTLYCLDTMSSSELEEPLSEAFATAIRRYNEDTPSPFTAARNGINAATPSAGATAEGKDGAAAAMTVANEEEAVSASNTPTHDPTVTMVKYNVKRALKTLGYAGMMRECIAKLDSASGADTWLDFTKGEAHAPFAEEDRNAMGVGVSTLQITSSLRGTDGDSGHRGATARLSLNHMQSRLVRVNCLDCLDRTNLVQSFLCGAVLPKMMEYVEGELHEQDHPPTPVGRFSKSHEDFAHAFGRLRLLLAAQGMAISQLYAGTKPHFVPYMLHGHYHWMHKAGESVLALRRWYQQNFFDGVKQDGVSLVTRQHDPQVFNADIESPFTRDLSGMNHQVLYGILLGLMPFLYSLIMCVSERGGLSSFVFQLHLGICMCWMIYFSVLYSKLMRYRVTYTNRPLLLYTRQADWC</sequence>